<dbReference type="AlphaFoldDB" id="A0A4Q9MTK8"/>
<dbReference type="EMBL" id="ML143401">
    <property type="protein sequence ID" value="TBU31169.1"/>
    <property type="molecule type" value="Genomic_DNA"/>
</dbReference>
<organism evidence="2">
    <name type="scientific">Dichomitus squalens</name>
    <dbReference type="NCBI Taxonomy" id="114155"/>
    <lineage>
        <taxon>Eukaryota</taxon>
        <taxon>Fungi</taxon>
        <taxon>Dikarya</taxon>
        <taxon>Basidiomycota</taxon>
        <taxon>Agaricomycotina</taxon>
        <taxon>Agaricomycetes</taxon>
        <taxon>Polyporales</taxon>
        <taxon>Polyporaceae</taxon>
        <taxon>Dichomitus</taxon>
    </lineage>
</organism>
<gene>
    <name evidence="2" type="ORF">BD311DRAFT_804936</name>
</gene>
<protein>
    <submittedName>
        <fullName evidence="2">Uncharacterized protein</fullName>
    </submittedName>
</protein>
<feature type="compositionally biased region" description="Polar residues" evidence="1">
    <location>
        <begin position="110"/>
        <end position="119"/>
    </location>
</feature>
<evidence type="ECO:0000256" key="1">
    <source>
        <dbReference type="SAM" id="MobiDB-lite"/>
    </source>
</evidence>
<sequence>MRGRPPSPEEEMQYDHPINTIITKLLTWFRAYYTSDPEPSRASSARGRSLQSIAPERAQNEALRGKLKTHKAIVSLFYHALRELAWPANDQGPDKKLQGGHAPPKRAVPSDTTRTGSSLSRKRRSMENIPGGNPRPSKRRRT</sequence>
<reference evidence="2" key="1">
    <citation type="submission" date="2019-01" db="EMBL/GenBank/DDBJ databases">
        <title>Draft genome sequences of three monokaryotic isolates of the white-rot basidiomycete fungus Dichomitus squalens.</title>
        <authorList>
            <consortium name="DOE Joint Genome Institute"/>
            <person name="Lopez S.C."/>
            <person name="Andreopoulos B."/>
            <person name="Pangilinan J."/>
            <person name="Lipzen A."/>
            <person name="Riley R."/>
            <person name="Ahrendt S."/>
            <person name="Ng V."/>
            <person name="Barry K."/>
            <person name="Daum C."/>
            <person name="Grigoriev I.V."/>
            <person name="Hilden K.S."/>
            <person name="Makela M.R."/>
            <person name="de Vries R.P."/>
        </authorList>
    </citation>
    <scope>NUCLEOTIDE SEQUENCE [LARGE SCALE GENOMIC DNA]</scope>
    <source>
        <strain evidence="2">OM18370.1</strain>
    </source>
</reference>
<proteinExistence type="predicted"/>
<evidence type="ECO:0000313" key="2">
    <source>
        <dbReference type="EMBL" id="TBU31169.1"/>
    </source>
</evidence>
<feature type="region of interest" description="Disordered" evidence="1">
    <location>
        <begin position="88"/>
        <end position="142"/>
    </location>
</feature>
<feature type="region of interest" description="Disordered" evidence="1">
    <location>
        <begin position="36"/>
        <end position="66"/>
    </location>
</feature>
<accession>A0A4Q9MTK8</accession>
<name>A0A4Q9MTK8_9APHY</name>
<dbReference type="Proteomes" id="UP000292957">
    <property type="component" value="Unassembled WGS sequence"/>
</dbReference>